<accession>K9YU46</accession>
<dbReference type="HOGENOM" id="CLU_2509845_0_0_3"/>
<dbReference type="OrthoDB" id="2389872at2"/>
<evidence type="ECO:0000313" key="1">
    <source>
        <dbReference type="EMBL" id="AFZ49865.1"/>
    </source>
</evidence>
<organism evidence="1 2">
    <name type="scientific">Dactylococcopsis salina (strain PCC 8305)</name>
    <name type="common">Myxobactron salinum</name>
    <dbReference type="NCBI Taxonomy" id="13035"/>
    <lineage>
        <taxon>Bacteria</taxon>
        <taxon>Bacillati</taxon>
        <taxon>Cyanobacteriota</taxon>
        <taxon>Cyanophyceae</taxon>
        <taxon>Nodosilineales</taxon>
        <taxon>Cymatolegaceae</taxon>
        <taxon>Dactylococcopsis</taxon>
    </lineage>
</organism>
<dbReference type="KEGG" id="dsl:Dacsa_1163"/>
<dbReference type="eggNOG" id="COG3609">
    <property type="taxonomic scope" value="Bacteria"/>
</dbReference>
<keyword evidence="2" id="KW-1185">Reference proteome</keyword>
<dbReference type="RefSeq" id="WP_015228874.1">
    <property type="nucleotide sequence ID" value="NC_019780.1"/>
</dbReference>
<reference evidence="1" key="1">
    <citation type="submission" date="2012-04" db="EMBL/GenBank/DDBJ databases">
        <title>Finished genome of Dactylococcopsis salina PCC 8305.</title>
        <authorList>
            <consortium name="US DOE Joint Genome Institute"/>
            <person name="Gugger M."/>
            <person name="Coursin T."/>
            <person name="Rippka R."/>
            <person name="Tandeau De Marsac N."/>
            <person name="Huntemann M."/>
            <person name="Wei C.-L."/>
            <person name="Han J."/>
            <person name="Detter J.C."/>
            <person name="Han C."/>
            <person name="Tapia R."/>
            <person name="Daligault H."/>
            <person name="Chen A."/>
            <person name="Krypides N."/>
            <person name="Mavromatis K."/>
            <person name="Markowitz V."/>
            <person name="Szeto E."/>
            <person name="Ivanova N."/>
            <person name="Ovchinnikova G."/>
            <person name="Pagani I."/>
            <person name="Pati A."/>
            <person name="Goodwin L."/>
            <person name="Peters L."/>
            <person name="Pitluck S."/>
            <person name="Woyke T."/>
            <person name="Kerfeld C."/>
        </authorList>
    </citation>
    <scope>NUCLEOTIDE SEQUENCE [LARGE SCALE GENOMIC DNA]</scope>
    <source>
        <strain evidence="1">PCC 8305</strain>
    </source>
</reference>
<dbReference type="Proteomes" id="UP000010482">
    <property type="component" value="Chromosome"/>
</dbReference>
<evidence type="ECO:0000313" key="2">
    <source>
        <dbReference type="Proteomes" id="UP000010482"/>
    </source>
</evidence>
<dbReference type="AlphaFoldDB" id="K9YU46"/>
<dbReference type="STRING" id="13035.Dacsa_1163"/>
<protein>
    <submittedName>
        <fullName evidence="1">Uncharacterized protein</fullName>
    </submittedName>
</protein>
<sequence length="93" mass="10458">MSKTTEITLQLPTELLETTEALIKAGKANSLDEVITQALQHEINQLKSEQPSFNSSNDFNNDPIWQLGKKPIAIDITDASENLDQYLYNTFCN</sequence>
<gene>
    <name evidence="1" type="ORF">Dacsa_1163</name>
</gene>
<name>K9YU46_DACS8</name>
<dbReference type="EMBL" id="CP003944">
    <property type="protein sequence ID" value="AFZ49865.1"/>
    <property type="molecule type" value="Genomic_DNA"/>
</dbReference>
<proteinExistence type="predicted"/>